<dbReference type="GO" id="GO:0015677">
    <property type="term" value="P:copper ion import"/>
    <property type="evidence" value="ECO:0007669"/>
    <property type="project" value="TreeGrafter"/>
</dbReference>
<keyword evidence="6 11" id="KW-1133">Transmembrane helix</keyword>
<comment type="caution">
    <text evidence="12">The sequence shown here is derived from an EMBL/GenBank/DDBJ whole genome shotgun (WGS) entry which is preliminary data.</text>
</comment>
<reference evidence="12 13" key="1">
    <citation type="submission" date="2016-06" db="EMBL/GenBank/DDBJ databases">
        <authorList>
            <person name="Kjaerup R.B."/>
            <person name="Dalgaard T.S."/>
            <person name="Juul-Madsen H.R."/>
        </authorList>
    </citation>
    <scope>NUCLEOTIDE SEQUENCE [LARGE SCALE GENOMIC DNA]</scope>
    <source>
        <strain evidence="12 13">Pb300</strain>
    </source>
</reference>
<evidence type="ECO:0000256" key="4">
    <source>
        <dbReference type="ARBA" id="ARBA00022692"/>
    </source>
</evidence>
<keyword evidence="3" id="KW-0813">Transport</keyword>
<dbReference type="GO" id="GO:0000293">
    <property type="term" value="F:ferric-chelate reductase activity"/>
    <property type="evidence" value="ECO:0007669"/>
    <property type="project" value="UniProtKB-ARBA"/>
</dbReference>
<keyword evidence="7" id="KW-0560">Oxidoreductase</keyword>
<feature type="transmembrane region" description="Helical" evidence="11">
    <location>
        <begin position="174"/>
        <end position="194"/>
    </location>
</feature>
<dbReference type="GO" id="GO:0006826">
    <property type="term" value="P:iron ion transport"/>
    <property type="evidence" value="ECO:0007669"/>
    <property type="project" value="TreeGrafter"/>
</dbReference>
<accession>A0A1D2J5F2</accession>
<dbReference type="SUPFAM" id="SSF52343">
    <property type="entry name" value="Ferredoxin reductase-like, C-terminal NADP-linked domain"/>
    <property type="match status" value="1"/>
</dbReference>
<evidence type="ECO:0000256" key="6">
    <source>
        <dbReference type="ARBA" id="ARBA00022989"/>
    </source>
</evidence>
<dbReference type="EMBL" id="LZYO01000472">
    <property type="protein sequence ID" value="ODH13516.1"/>
    <property type="molecule type" value="Genomic_DNA"/>
</dbReference>
<dbReference type="VEuPathDB" id="FungiDB:PABG_07812"/>
<comment type="subcellular location">
    <subcellularLocation>
        <location evidence="1">Membrane</location>
        <topology evidence="1">Multi-pass membrane protein</topology>
    </subcellularLocation>
</comment>
<keyword evidence="8" id="KW-0406">Ion transport</keyword>
<dbReference type="InterPro" id="IPR051410">
    <property type="entry name" value="Ferric/Cupric_Reductase"/>
</dbReference>
<evidence type="ECO:0000256" key="3">
    <source>
        <dbReference type="ARBA" id="ARBA00022448"/>
    </source>
</evidence>
<dbReference type="PANTHER" id="PTHR32361">
    <property type="entry name" value="FERRIC/CUPRIC REDUCTASE TRANSMEMBRANE COMPONENT"/>
    <property type="match status" value="1"/>
</dbReference>
<name>A0A1D2J5F2_PARBR</name>
<dbReference type="CDD" id="cd06186">
    <property type="entry name" value="NOX_Duox_like_FAD_NADP"/>
    <property type="match status" value="1"/>
</dbReference>
<evidence type="ECO:0000256" key="9">
    <source>
        <dbReference type="ARBA" id="ARBA00023136"/>
    </source>
</evidence>
<dbReference type="SFLD" id="SFLDG01168">
    <property type="entry name" value="Ferric_reductase_subgroup_(FRE"/>
    <property type="match status" value="1"/>
</dbReference>
<dbReference type="InterPro" id="IPR013130">
    <property type="entry name" value="Fe3_Rdtase_TM_dom"/>
</dbReference>
<dbReference type="Gene3D" id="3.40.50.80">
    <property type="entry name" value="Nucleotide-binding domain of ferredoxin-NADP reductase (FNR) module"/>
    <property type="match status" value="1"/>
</dbReference>
<dbReference type="GO" id="GO:0005886">
    <property type="term" value="C:plasma membrane"/>
    <property type="evidence" value="ECO:0007669"/>
    <property type="project" value="TreeGrafter"/>
</dbReference>
<feature type="transmembrane region" description="Helical" evidence="11">
    <location>
        <begin position="215"/>
        <end position="234"/>
    </location>
</feature>
<evidence type="ECO:0000256" key="11">
    <source>
        <dbReference type="SAM" id="Phobius"/>
    </source>
</evidence>
<keyword evidence="5" id="KW-0249">Electron transport</keyword>
<evidence type="ECO:0000256" key="5">
    <source>
        <dbReference type="ARBA" id="ARBA00022982"/>
    </source>
</evidence>
<evidence type="ECO:0000256" key="8">
    <source>
        <dbReference type="ARBA" id="ARBA00023065"/>
    </source>
</evidence>
<feature type="transmembrane region" description="Helical" evidence="11">
    <location>
        <begin position="254"/>
        <end position="273"/>
    </location>
</feature>
<protein>
    <submittedName>
        <fullName evidence="12">Uncharacterized protein</fullName>
    </submittedName>
</protein>
<feature type="transmembrane region" description="Helical" evidence="11">
    <location>
        <begin position="456"/>
        <end position="477"/>
    </location>
</feature>
<evidence type="ECO:0000313" key="13">
    <source>
        <dbReference type="Proteomes" id="UP000242814"/>
    </source>
</evidence>
<evidence type="ECO:0000256" key="1">
    <source>
        <dbReference type="ARBA" id="ARBA00004141"/>
    </source>
</evidence>
<dbReference type="OrthoDB" id="167398at2759"/>
<dbReference type="Pfam" id="PF08022">
    <property type="entry name" value="FAD_binding_8"/>
    <property type="match status" value="1"/>
</dbReference>
<evidence type="ECO:0000256" key="10">
    <source>
        <dbReference type="SAM" id="MobiDB-lite"/>
    </source>
</evidence>
<keyword evidence="4 11" id="KW-0812">Transmembrane</keyword>
<dbReference type="Pfam" id="PF01794">
    <property type="entry name" value="Ferric_reduct"/>
    <property type="match status" value="1"/>
</dbReference>
<dbReference type="SFLD" id="SFLDS00052">
    <property type="entry name" value="Ferric_Reductase_Domain"/>
    <property type="match status" value="1"/>
</dbReference>
<evidence type="ECO:0000256" key="7">
    <source>
        <dbReference type="ARBA" id="ARBA00023002"/>
    </source>
</evidence>
<gene>
    <name evidence="12" type="ORF">ACO22_07179</name>
</gene>
<dbReference type="PROSITE" id="PS51384">
    <property type="entry name" value="FAD_FR"/>
    <property type="match status" value="1"/>
</dbReference>
<dbReference type="AlphaFoldDB" id="A0A1D2J5F2"/>
<dbReference type="InterPro" id="IPR039261">
    <property type="entry name" value="FNR_nucleotide-bd"/>
</dbReference>
<evidence type="ECO:0000256" key="2">
    <source>
        <dbReference type="ARBA" id="ARBA00006278"/>
    </source>
</evidence>
<dbReference type="InterPro" id="IPR017927">
    <property type="entry name" value="FAD-bd_FR_type"/>
</dbReference>
<dbReference type="Proteomes" id="UP000242814">
    <property type="component" value="Unassembled WGS sequence"/>
</dbReference>
<feature type="transmembrane region" description="Helical" evidence="11">
    <location>
        <begin position="131"/>
        <end position="154"/>
    </location>
</feature>
<dbReference type="GO" id="GO:0006879">
    <property type="term" value="P:intracellular iron ion homeostasis"/>
    <property type="evidence" value="ECO:0007669"/>
    <property type="project" value="TreeGrafter"/>
</dbReference>
<feature type="transmembrane region" description="Helical" evidence="11">
    <location>
        <begin position="294"/>
        <end position="320"/>
    </location>
</feature>
<dbReference type="Pfam" id="PF08030">
    <property type="entry name" value="NAD_binding_6"/>
    <property type="match status" value="1"/>
</dbReference>
<keyword evidence="9 11" id="KW-0472">Membrane</keyword>
<feature type="region of interest" description="Disordered" evidence="10">
    <location>
        <begin position="533"/>
        <end position="555"/>
    </location>
</feature>
<evidence type="ECO:0000313" key="12">
    <source>
        <dbReference type="EMBL" id="ODH13516.1"/>
    </source>
</evidence>
<dbReference type="VEuPathDB" id="FungiDB:PADG_08719"/>
<proteinExistence type="inferred from homology"/>
<feature type="compositionally biased region" description="Basic and acidic residues" evidence="10">
    <location>
        <begin position="534"/>
        <end position="549"/>
    </location>
</feature>
<dbReference type="InterPro" id="IPR013121">
    <property type="entry name" value="Fe_red_NAD-bd_6"/>
</dbReference>
<dbReference type="PANTHER" id="PTHR32361:SF3">
    <property type="entry name" value="REDUCTASE, PUTATIVE (AFU_ORTHOLOGUE AFUA_6G13750)-RELATED"/>
    <property type="match status" value="1"/>
</dbReference>
<comment type="similarity">
    <text evidence="2">Belongs to the ferric reductase (FRE) family.</text>
</comment>
<feature type="transmembrane region" description="Helical" evidence="11">
    <location>
        <begin position="51"/>
        <end position="74"/>
    </location>
</feature>
<sequence length="647" mass="73085">MDEPAVERRHIQGQESKIPHWGYSSRLLPCTKDPESCSYLDAVYWMQDLSMLYTFIIWAVIGGLLLFTLALRLVSSLDLRKPGSRRELEGQTLVKASSFSRAWNALSAGARHYLLPESLVNFFGHVTRLQVAIFCGILVYLLIFTLVGSVYKLWLTPVKNSSSFSTRTTLGPLANRIGAFAFAITPLTIMLGTRENILSLITGIPYRHFNFLHRWIGRIIFIQTVLHTVFWTIIQTRLYQPQPKVYTKFITKRYIIFGIIAQTLMTFIYIFSINRVVRWTGYEFFRKSHYIAGALYLGACWGHWARLSCWMIASIGVLFLDRGVRLLRTLVIHLDLKDRYKGIGFKPAEGKITSFDDGDGGIVTRLEFRHDQPPWEAGQHFFLCFPDITIWQSHPFTPFPKQLQNNSQHAYVIRCLSGETSRLPLLASNSSGDITIPVILTGPYGTHVLDKSTRNILAIAGGTGISFALPLAAAAAASGNKEEPDRRVELVWIIRRTRNIEWVQDELTVLLHSHPKNVTVRIFVSREPSMELTNTHRAENLSLSDEKTNPSKPNGNPSFVLPQHPNLHILWPANHHPDMHEIVQNFIHNEPPSSPSPSAVAGRVQVVASGPAEMGHDLRAAVAAANDAGQVWKGKEEFDVSLYWDNR</sequence>
<organism evidence="12 13">
    <name type="scientific">Paracoccidioides brasiliensis</name>
    <dbReference type="NCBI Taxonomy" id="121759"/>
    <lineage>
        <taxon>Eukaryota</taxon>
        <taxon>Fungi</taxon>
        <taxon>Dikarya</taxon>
        <taxon>Ascomycota</taxon>
        <taxon>Pezizomycotina</taxon>
        <taxon>Eurotiomycetes</taxon>
        <taxon>Eurotiomycetidae</taxon>
        <taxon>Onygenales</taxon>
        <taxon>Ajellomycetaceae</taxon>
        <taxon>Paracoccidioides</taxon>
    </lineage>
</organism>
<dbReference type="InterPro" id="IPR013112">
    <property type="entry name" value="FAD-bd_8"/>
</dbReference>